<protein>
    <submittedName>
        <fullName evidence="1">Uncharacterized protein</fullName>
    </submittedName>
</protein>
<reference evidence="1" key="2">
    <citation type="submission" date="2020-06" db="EMBL/GenBank/DDBJ databases">
        <authorList>
            <person name="Sheffer M."/>
        </authorList>
    </citation>
    <scope>NUCLEOTIDE SEQUENCE</scope>
</reference>
<organism evidence="1 2">
    <name type="scientific">Argiope bruennichi</name>
    <name type="common">Wasp spider</name>
    <name type="synonym">Aranea bruennichi</name>
    <dbReference type="NCBI Taxonomy" id="94029"/>
    <lineage>
        <taxon>Eukaryota</taxon>
        <taxon>Metazoa</taxon>
        <taxon>Ecdysozoa</taxon>
        <taxon>Arthropoda</taxon>
        <taxon>Chelicerata</taxon>
        <taxon>Arachnida</taxon>
        <taxon>Araneae</taxon>
        <taxon>Araneomorphae</taxon>
        <taxon>Entelegynae</taxon>
        <taxon>Araneoidea</taxon>
        <taxon>Araneidae</taxon>
        <taxon>Argiope</taxon>
    </lineage>
</organism>
<name>A0A8T0DZJ4_ARGBR</name>
<keyword evidence="2" id="KW-1185">Reference proteome</keyword>
<dbReference type="AlphaFoldDB" id="A0A8T0DZJ4"/>
<reference evidence="1" key="1">
    <citation type="journal article" date="2020" name="bioRxiv">
        <title>Chromosome-level reference genome of the European wasp spider Argiope bruennichi: a resource for studies on range expansion and evolutionary adaptation.</title>
        <authorList>
            <person name="Sheffer M.M."/>
            <person name="Hoppe A."/>
            <person name="Krehenwinkel H."/>
            <person name="Uhl G."/>
            <person name="Kuss A.W."/>
            <person name="Jensen L."/>
            <person name="Jensen C."/>
            <person name="Gillespie R.G."/>
            <person name="Hoff K.J."/>
            <person name="Prost S."/>
        </authorList>
    </citation>
    <scope>NUCLEOTIDE SEQUENCE</scope>
</reference>
<evidence type="ECO:0000313" key="1">
    <source>
        <dbReference type="EMBL" id="KAF8763205.1"/>
    </source>
</evidence>
<accession>A0A8T0DZJ4</accession>
<sequence length="90" mass="9843">MQEVQSVIDGAPSLILDATFKCMRAGSPEDRESETTVNCNGNIKTIGVKYVLGVHEPMKFAECASSAIVDLEGSISDEERRRIDQLQSEP</sequence>
<dbReference type="Proteomes" id="UP000807504">
    <property type="component" value="Unassembled WGS sequence"/>
</dbReference>
<proteinExistence type="predicted"/>
<dbReference type="EMBL" id="JABXBU010002231">
    <property type="protein sequence ID" value="KAF8763205.1"/>
    <property type="molecule type" value="Genomic_DNA"/>
</dbReference>
<evidence type="ECO:0000313" key="2">
    <source>
        <dbReference type="Proteomes" id="UP000807504"/>
    </source>
</evidence>
<gene>
    <name evidence="1" type="ORF">HNY73_021409</name>
</gene>
<comment type="caution">
    <text evidence="1">The sequence shown here is derived from an EMBL/GenBank/DDBJ whole genome shotgun (WGS) entry which is preliminary data.</text>
</comment>